<accession>A0ACC1N3W7</accession>
<dbReference type="EMBL" id="JANJQO010001021">
    <property type="protein sequence ID" value="KAJ2973143.1"/>
    <property type="molecule type" value="Genomic_DNA"/>
</dbReference>
<comment type="caution">
    <text evidence="1">The sequence shown here is derived from an EMBL/GenBank/DDBJ whole genome shotgun (WGS) entry which is preliminary data.</text>
</comment>
<sequence>MLHGIALTVIHFGVWVSSLIVMGIMSYLISLSAAGVHYQRNTHTIYEEVIAVLTFVIYTFVVITSFLRATRSHILPLSLIMSYLWLTSFILSVQDWAGNRCSGYSFGWGDKDSNKCGIKKTAIAFNFFTFFFFLCSLLADRLLTSPTAEGGHFGRRKAPATV</sequence>
<organism evidence="1 2">
    <name type="scientific">Zarea fungicola</name>
    <dbReference type="NCBI Taxonomy" id="93591"/>
    <lineage>
        <taxon>Eukaryota</taxon>
        <taxon>Fungi</taxon>
        <taxon>Dikarya</taxon>
        <taxon>Ascomycota</taxon>
        <taxon>Pezizomycotina</taxon>
        <taxon>Sordariomycetes</taxon>
        <taxon>Hypocreomycetidae</taxon>
        <taxon>Hypocreales</taxon>
        <taxon>Cordycipitaceae</taxon>
        <taxon>Zarea</taxon>
    </lineage>
</organism>
<reference evidence="1" key="1">
    <citation type="submission" date="2022-08" db="EMBL/GenBank/DDBJ databases">
        <title>Genome Sequence of Lecanicillium fungicola.</title>
        <authorList>
            <person name="Buettner E."/>
        </authorList>
    </citation>
    <scope>NUCLEOTIDE SEQUENCE</scope>
    <source>
        <strain evidence="1">Babe33</strain>
    </source>
</reference>
<name>A0ACC1N3W7_9HYPO</name>
<keyword evidence="2" id="KW-1185">Reference proteome</keyword>
<gene>
    <name evidence="1" type="ORF">NQ176_g6774</name>
</gene>
<evidence type="ECO:0000313" key="1">
    <source>
        <dbReference type="EMBL" id="KAJ2973143.1"/>
    </source>
</evidence>
<proteinExistence type="predicted"/>
<protein>
    <submittedName>
        <fullName evidence="1">Uncharacterized protein</fullName>
    </submittedName>
</protein>
<evidence type="ECO:0000313" key="2">
    <source>
        <dbReference type="Proteomes" id="UP001143910"/>
    </source>
</evidence>
<dbReference type="Proteomes" id="UP001143910">
    <property type="component" value="Unassembled WGS sequence"/>
</dbReference>